<dbReference type="EMBL" id="BSYO01000006">
    <property type="protein sequence ID" value="GMH06751.1"/>
    <property type="molecule type" value="Genomic_DNA"/>
</dbReference>
<feature type="transmembrane region" description="Helical" evidence="1">
    <location>
        <begin position="26"/>
        <end position="50"/>
    </location>
</feature>
<accession>A0AAD3XJK9</accession>
<dbReference type="AlphaFoldDB" id="A0AAD3XJK9"/>
<evidence type="ECO:0000256" key="1">
    <source>
        <dbReference type="SAM" id="Phobius"/>
    </source>
</evidence>
<proteinExistence type="predicted"/>
<keyword evidence="3" id="KW-1185">Reference proteome</keyword>
<keyword evidence="1" id="KW-0472">Membrane</keyword>
<dbReference type="Proteomes" id="UP001279734">
    <property type="component" value="Unassembled WGS sequence"/>
</dbReference>
<gene>
    <name evidence="2" type="ORF">Nepgr_008591</name>
</gene>
<keyword evidence="1" id="KW-0812">Transmembrane</keyword>
<sequence length="69" mass="7819">MGGSSSIRSLYPSPLSPIPFLQRSRSHFPCVCLILRSIIIMVFLGSYGFIFHFRIGIGKLGFFVDRLLR</sequence>
<organism evidence="2 3">
    <name type="scientific">Nepenthes gracilis</name>
    <name type="common">Slender pitcher plant</name>
    <dbReference type="NCBI Taxonomy" id="150966"/>
    <lineage>
        <taxon>Eukaryota</taxon>
        <taxon>Viridiplantae</taxon>
        <taxon>Streptophyta</taxon>
        <taxon>Embryophyta</taxon>
        <taxon>Tracheophyta</taxon>
        <taxon>Spermatophyta</taxon>
        <taxon>Magnoliopsida</taxon>
        <taxon>eudicotyledons</taxon>
        <taxon>Gunneridae</taxon>
        <taxon>Pentapetalae</taxon>
        <taxon>Caryophyllales</taxon>
        <taxon>Nepenthaceae</taxon>
        <taxon>Nepenthes</taxon>
    </lineage>
</organism>
<name>A0AAD3XJK9_NEPGR</name>
<reference evidence="2" key="1">
    <citation type="submission" date="2023-05" db="EMBL/GenBank/DDBJ databases">
        <title>Nepenthes gracilis genome sequencing.</title>
        <authorList>
            <person name="Fukushima K."/>
        </authorList>
    </citation>
    <scope>NUCLEOTIDE SEQUENCE</scope>
    <source>
        <strain evidence="2">SING2019-196</strain>
    </source>
</reference>
<comment type="caution">
    <text evidence="2">The sequence shown here is derived from an EMBL/GenBank/DDBJ whole genome shotgun (WGS) entry which is preliminary data.</text>
</comment>
<keyword evidence="1" id="KW-1133">Transmembrane helix</keyword>
<evidence type="ECO:0000313" key="2">
    <source>
        <dbReference type="EMBL" id="GMH06751.1"/>
    </source>
</evidence>
<evidence type="ECO:0000313" key="3">
    <source>
        <dbReference type="Proteomes" id="UP001279734"/>
    </source>
</evidence>
<protein>
    <submittedName>
        <fullName evidence="2">Uncharacterized protein</fullName>
    </submittedName>
</protein>